<evidence type="ECO:0000256" key="1">
    <source>
        <dbReference type="ARBA" id="ARBA00022763"/>
    </source>
</evidence>
<protein>
    <submittedName>
        <fullName evidence="3">Methylated-DNA-protein-cysteine methyltransferase related protein</fullName>
    </submittedName>
</protein>
<keyword evidence="3" id="KW-0808">Transferase</keyword>
<gene>
    <name evidence="3" type="ORF">SAMN05421670_2751</name>
</gene>
<evidence type="ECO:0000313" key="3">
    <source>
        <dbReference type="EMBL" id="SFQ56702.1"/>
    </source>
</evidence>
<dbReference type="PANTHER" id="PTHR42942">
    <property type="entry name" value="6-O-METHYLGUANINE DNA METHYLTRANSFERASE"/>
    <property type="match status" value="1"/>
</dbReference>
<dbReference type="InterPro" id="IPR036217">
    <property type="entry name" value="MethylDNA_cys_MeTrfase_DNAb"/>
</dbReference>
<dbReference type="Gene3D" id="1.10.10.10">
    <property type="entry name" value="Winged helix-like DNA-binding domain superfamily/Winged helix DNA-binding domain"/>
    <property type="match status" value="1"/>
</dbReference>
<dbReference type="GO" id="GO:0008168">
    <property type="term" value="F:methyltransferase activity"/>
    <property type="evidence" value="ECO:0007669"/>
    <property type="project" value="UniProtKB-KW"/>
</dbReference>
<dbReference type="OrthoDB" id="9789813at2"/>
<sequence length="109" mass="12245">MNPFTEKAIQIIKSIPQGKVMTYGQIAKVAGSPRGARQVVRVLHSMSANYNLPWHRVINAKGEIVIADEESAYSQKAMLKEEGVKFLANGRVDLKESRYDLNVAEEDWI</sequence>
<evidence type="ECO:0000313" key="4">
    <source>
        <dbReference type="Proteomes" id="UP000198734"/>
    </source>
</evidence>
<dbReference type="CDD" id="cd06445">
    <property type="entry name" value="ATase"/>
    <property type="match status" value="1"/>
</dbReference>
<dbReference type="Proteomes" id="UP000198734">
    <property type="component" value="Unassembled WGS sequence"/>
</dbReference>
<keyword evidence="4" id="KW-1185">Reference proteome</keyword>
<dbReference type="AlphaFoldDB" id="A0A1I5ZJQ6"/>
<proteinExistence type="predicted"/>
<dbReference type="GO" id="GO:0006281">
    <property type="term" value="P:DNA repair"/>
    <property type="evidence" value="ECO:0007669"/>
    <property type="project" value="InterPro"/>
</dbReference>
<name>A0A1I5ZJQ6_9BACI</name>
<dbReference type="SUPFAM" id="SSF46767">
    <property type="entry name" value="Methylated DNA-protein cysteine methyltransferase, C-terminal domain"/>
    <property type="match status" value="1"/>
</dbReference>
<reference evidence="4" key="1">
    <citation type="submission" date="2016-10" db="EMBL/GenBank/DDBJ databases">
        <authorList>
            <person name="Varghese N."/>
            <person name="Submissions S."/>
        </authorList>
    </citation>
    <scope>NUCLEOTIDE SEQUENCE [LARGE SCALE GENOMIC DNA]</scope>
    <source>
        <strain evidence="4">DSM 11706</strain>
    </source>
</reference>
<dbReference type="GO" id="GO:0032259">
    <property type="term" value="P:methylation"/>
    <property type="evidence" value="ECO:0007669"/>
    <property type="project" value="UniProtKB-KW"/>
</dbReference>
<keyword evidence="1" id="KW-0227">DNA damage</keyword>
<feature type="domain" description="Methylated-DNA-[protein]-cysteine S-methyltransferase DNA binding" evidence="2">
    <location>
        <begin position="3"/>
        <end position="84"/>
    </location>
</feature>
<dbReference type="InterPro" id="IPR036388">
    <property type="entry name" value="WH-like_DNA-bd_sf"/>
</dbReference>
<dbReference type="Pfam" id="PF01035">
    <property type="entry name" value="DNA_binding_1"/>
    <property type="match status" value="1"/>
</dbReference>
<accession>A0A1I5ZJQ6</accession>
<dbReference type="PANTHER" id="PTHR42942:SF1">
    <property type="entry name" value="ALKYLTRANSFERASE-LIKE PROTEIN 1"/>
    <property type="match status" value="1"/>
</dbReference>
<dbReference type="EMBL" id="FOXU01000005">
    <property type="protein sequence ID" value="SFQ56702.1"/>
    <property type="molecule type" value="Genomic_DNA"/>
</dbReference>
<keyword evidence="3" id="KW-0489">Methyltransferase</keyword>
<dbReference type="InterPro" id="IPR052520">
    <property type="entry name" value="ATL_DNA_repair"/>
</dbReference>
<organism evidence="3 4">
    <name type="scientific">Psychrobacillus psychrotolerans</name>
    <dbReference type="NCBI Taxonomy" id="126156"/>
    <lineage>
        <taxon>Bacteria</taxon>
        <taxon>Bacillati</taxon>
        <taxon>Bacillota</taxon>
        <taxon>Bacilli</taxon>
        <taxon>Bacillales</taxon>
        <taxon>Bacillaceae</taxon>
        <taxon>Psychrobacillus</taxon>
    </lineage>
</organism>
<dbReference type="InterPro" id="IPR014048">
    <property type="entry name" value="MethylDNA_cys_MeTrfase_DNA-bd"/>
</dbReference>
<evidence type="ECO:0000259" key="2">
    <source>
        <dbReference type="Pfam" id="PF01035"/>
    </source>
</evidence>
<dbReference type="RefSeq" id="WP_093537456.1">
    <property type="nucleotide sequence ID" value="NZ_CP183885.1"/>
</dbReference>
<dbReference type="STRING" id="126156.SAMN05421670_2751"/>